<evidence type="ECO:0008006" key="4">
    <source>
        <dbReference type="Google" id="ProtNLM"/>
    </source>
</evidence>
<reference evidence="2 3" key="1">
    <citation type="journal article" date="2016" name="Nat. Commun.">
        <title>Thousands of microbial genomes shed light on interconnected biogeochemical processes in an aquifer system.</title>
        <authorList>
            <person name="Anantharaman K."/>
            <person name="Brown C.T."/>
            <person name="Hug L.A."/>
            <person name="Sharon I."/>
            <person name="Castelle C.J."/>
            <person name="Probst A.J."/>
            <person name="Thomas B.C."/>
            <person name="Singh A."/>
            <person name="Wilkins M.J."/>
            <person name="Karaoz U."/>
            <person name="Brodie E.L."/>
            <person name="Williams K.H."/>
            <person name="Hubbard S.S."/>
            <person name="Banfield J.F."/>
        </authorList>
    </citation>
    <scope>NUCLEOTIDE SEQUENCE [LARGE SCALE GENOMIC DNA]</scope>
</reference>
<accession>A0A1F5VEV9</accession>
<comment type="caution">
    <text evidence="2">The sequence shown here is derived from an EMBL/GenBank/DDBJ whole genome shotgun (WGS) entry which is preliminary data.</text>
</comment>
<dbReference type="InterPro" id="IPR012902">
    <property type="entry name" value="N_methyl_site"/>
</dbReference>
<sequence>MHKRAFTLIEVVVVIGVMAIISSVMLAHFPRFNKQIAAEREARKLVLALRKAQFYALAVREFNPTFNDDPFCVNPPVRFPGYGLFLSIADQSRYFIYGDVSCSKYYESSPVEEIAEAANFESKISITSIKGFDASICAAGCELDEISVLYVRPGPTTRIRSGGVDYNYAEFVLSSSDGSVQKKIVARFTGQVSVE</sequence>
<dbReference type="NCBIfam" id="TIGR02532">
    <property type="entry name" value="IV_pilin_GFxxxE"/>
    <property type="match status" value="1"/>
</dbReference>
<dbReference type="STRING" id="1798325.A2834_00560"/>
<evidence type="ECO:0000313" key="2">
    <source>
        <dbReference type="EMBL" id="OGF61955.1"/>
    </source>
</evidence>
<keyword evidence="1" id="KW-0472">Membrane</keyword>
<proteinExistence type="predicted"/>
<keyword evidence="1" id="KW-0812">Transmembrane</keyword>
<dbReference type="Proteomes" id="UP000179251">
    <property type="component" value="Unassembled WGS sequence"/>
</dbReference>
<evidence type="ECO:0000313" key="3">
    <source>
        <dbReference type="Proteomes" id="UP000179251"/>
    </source>
</evidence>
<dbReference type="EMBL" id="MFHD01000024">
    <property type="protein sequence ID" value="OGF61955.1"/>
    <property type="molecule type" value="Genomic_DNA"/>
</dbReference>
<keyword evidence="1" id="KW-1133">Transmembrane helix</keyword>
<protein>
    <recommendedName>
        <fullName evidence="4">Type II secretion system protein GspH</fullName>
    </recommendedName>
</protein>
<evidence type="ECO:0000256" key="1">
    <source>
        <dbReference type="SAM" id="Phobius"/>
    </source>
</evidence>
<dbReference type="Pfam" id="PF07963">
    <property type="entry name" value="N_methyl"/>
    <property type="match status" value="1"/>
</dbReference>
<gene>
    <name evidence="2" type="ORF">A2834_00560</name>
</gene>
<dbReference type="SUPFAM" id="SSF54523">
    <property type="entry name" value="Pili subunits"/>
    <property type="match status" value="1"/>
</dbReference>
<dbReference type="AlphaFoldDB" id="A0A1F5VEV9"/>
<name>A0A1F5VEV9_9BACT</name>
<dbReference type="InterPro" id="IPR045584">
    <property type="entry name" value="Pilin-like"/>
</dbReference>
<feature type="transmembrane region" description="Helical" evidence="1">
    <location>
        <begin position="6"/>
        <end position="27"/>
    </location>
</feature>
<organism evidence="2 3">
    <name type="scientific">Candidatus Giovannonibacteria bacterium RIFCSPHIGHO2_01_FULL_45_23</name>
    <dbReference type="NCBI Taxonomy" id="1798325"/>
    <lineage>
        <taxon>Bacteria</taxon>
        <taxon>Candidatus Giovannoniibacteriota</taxon>
    </lineage>
</organism>